<accession>A0AAQ1MCT9</accession>
<dbReference type="RefSeq" id="WP_143161587.1">
    <property type="nucleotide sequence ID" value="NZ_FQVY01000002.1"/>
</dbReference>
<comment type="caution">
    <text evidence="4">The sequence shown here is derived from an EMBL/GenBank/DDBJ whole genome shotgun (WGS) entry which is preliminary data.</text>
</comment>
<evidence type="ECO:0000313" key="4">
    <source>
        <dbReference type="EMBL" id="SHG04686.1"/>
    </source>
</evidence>
<feature type="signal peptide" evidence="2">
    <location>
        <begin position="1"/>
        <end position="35"/>
    </location>
</feature>
<dbReference type="EMBL" id="WWVX01000009">
    <property type="protein sequence ID" value="MZL70645.1"/>
    <property type="molecule type" value="Genomic_DNA"/>
</dbReference>
<feature type="compositionally biased region" description="Gly residues" evidence="1">
    <location>
        <begin position="1254"/>
        <end position="1268"/>
    </location>
</feature>
<feature type="region of interest" description="Disordered" evidence="1">
    <location>
        <begin position="1238"/>
        <end position="1294"/>
    </location>
</feature>
<name>A0AAQ1MCT9_9FIRM</name>
<proteinExistence type="predicted"/>
<sequence>MKREYRGWRQGARRAAATALAICLAASALPTTGLAEGLAKETSDVLVQGFHQNISMDKMAQTFRVSGSTLSPVGGTFDFISGTRNAYDQDYQGNYGEKTSGKGCSGNITSKWRVPLTASWKMGISYSISPMAALDSDRLDANNLFYLLEDQTGATRLLALVSTHDVKFNGIWSGLGITAVGGDLNYGTTGPGVASGYAWHNGGENAYGSNKSSVLAWDAQSQVMSAQFAGETISSSNQNKSADGYPPLGLDTNQRLSILLSNWNFTRKSKVDSVLSKSQSSVTLNSIGYDHFAPEFVKVEYLDPKDQTRVITGGIGRGQEAVVRVTLKNGDLAAAGETIPAFLSLGDQAGFVSEGFETTQISGTKKIALNFVGNDEISATFKIKVTGDPETQFKLGLKVEDDPFGSYRSAYILHDIGPDMVKGGVFPGDVNYTLTGTAGSNGWYTSNVDLNIQTNDYDLAYFDGVLADRMGKTFTQEGKTTTSFYAQQDGSRFASKWGTTGIMSESLGIDKTAPTLALTDRSTLALRAQDRVSGVWKIQVKRPGATSWEDMTTYTLTPGGAKPGDTGASSRDYQALNDCNALGTYQFRAVDAAGNVTPDDKVLTVTRTDVAPVIVADDSLVFYGEKLPSGLVPRTAFDMIAGDDAPITHLSTNGVKTPAAHNALPPYTDLSGQSQNRVQLPDDQISWKLERLGLTASSFPVQSGSRSTQPVAVELPAGSYKLTFSLKGVDDDGNAALPKECFLYILRGGSPDVGGPTPSGEGEPGYHPDVPNDQLPDEQPDPSVDDEGKMHRDIYDEITELITTPAAGGGSYGKAEMEALFARRYQVTSTLPAPDDALDWGELTIAKGGVPTDTMDTARQGTYLVERTATDRAGNTTTIHLTYHFVYDSGIEPPVVTPGGGEGNGFPPLPDELPDGTLKPDETDPNRLHRDICDEVVEYVRPNPSFGGLLTGEKAEAWLAQRYQITSSLPWPADTLSRGPVSMSGDLRGGSFPTGEVGSCVITQTVTDEAGNTTTIHLTYRIIEAAQPPVVIVPDHPDGGSGGGSGGQGENGGDNSSGGGQGENGGDNSSGGGQGENGGDSASGGGQGENGSDSASGGNQGENGRPAPDGWPDTNSPDGGEGGLYPLPPVVETDEEGLRHALIRDKVTVLIGRELLYGGSLSDEEARELMEERYQIVSGLPAPDDGLTYFPVEMSDLSGRPIAAIDTAHPGDYLIRWGAADAQGNTTTILLWYQLVEEEEGDTPAPPPSPTPGEGEGGDALGPNGGGQTAELGETTQAGGAPYTGERGPFGGGAHTGHAPGSCIVHWLALLGTVITGGYVALRLVWERREEEEEHEVV</sequence>
<protein>
    <submittedName>
        <fullName evidence="4">Ig-like domain (Group 3)</fullName>
    </submittedName>
</protein>
<keyword evidence="2" id="KW-0732">Signal</keyword>
<feature type="chain" id="PRO_5042874423" evidence="2">
    <location>
        <begin position="36"/>
        <end position="1338"/>
    </location>
</feature>
<dbReference type="Proteomes" id="UP000474718">
    <property type="component" value="Unassembled WGS sequence"/>
</dbReference>
<evidence type="ECO:0000313" key="6">
    <source>
        <dbReference type="Proteomes" id="UP000474718"/>
    </source>
</evidence>
<reference evidence="3 6" key="3">
    <citation type="journal article" date="2019" name="Nat. Med.">
        <title>A library of human gut bacterial isolates paired with longitudinal multiomics data enables mechanistic microbiome research.</title>
        <authorList>
            <person name="Poyet M."/>
            <person name="Groussin M."/>
            <person name="Gibbons S.M."/>
            <person name="Avila-Pacheco J."/>
            <person name="Jiang X."/>
            <person name="Kearney S.M."/>
            <person name="Perrotta A.R."/>
            <person name="Berdy B."/>
            <person name="Zhao S."/>
            <person name="Lieberman T.D."/>
            <person name="Swanson P.K."/>
            <person name="Smith M."/>
            <person name="Roesemann S."/>
            <person name="Alexander J.E."/>
            <person name="Rich S.A."/>
            <person name="Livny J."/>
            <person name="Vlamakis H."/>
            <person name="Clish C."/>
            <person name="Bullock K."/>
            <person name="Deik A."/>
            <person name="Scott J."/>
            <person name="Pierce K.A."/>
            <person name="Xavier R.J."/>
            <person name="Alm E.J."/>
        </authorList>
    </citation>
    <scope>NUCLEOTIDE SEQUENCE [LARGE SCALE GENOMIC DNA]</scope>
    <source>
        <strain evidence="3 6">BIOML-A2</strain>
    </source>
</reference>
<feature type="compositionally biased region" description="Gly residues" evidence="1">
    <location>
        <begin position="1039"/>
        <end position="1089"/>
    </location>
</feature>
<evidence type="ECO:0000256" key="1">
    <source>
        <dbReference type="SAM" id="MobiDB-lite"/>
    </source>
</evidence>
<reference evidence="5" key="1">
    <citation type="submission" date="2016-11" db="EMBL/GenBank/DDBJ databases">
        <authorList>
            <person name="Jaros S."/>
            <person name="Januszkiewicz K."/>
            <person name="Wedrychowicz H."/>
        </authorList>
    </citation>
    <scope>NUCLEOTIDE SEQUENCE [LARGE SCALE GENOMIC DNA]</scope>
    <source>
        <strain evidence="5">DSM 4029</strain>
    </source>
</reference>
<feature type="region of interest" description="Disordered" evidence="1">
    <location>
        <begin position="752"/>
        <end position="788"/>
    </location>
</feature>
<dbReference type="EMBL" id="FQVY01000002">
    <property type="protein sequence ID" value="SHG04686.1"/>
    <property type="molecule type" value="Genomic_DNA"/>
</dbReference>
<dbReference type="Proteomes" id="UP000184089">
    <property type="component" value="Unassembled WGS sequence"/>
</dbReference>
<keyword evidence="6" id="KW-1185">Reference proteome</keyword>
<gene>
    <name evidence="3" type="ORF">GT747_12885</name>
    <name evidence="4" type="ORF">SAMN05444424_1269</name>
</gene>
<evidence type="ECO:0000256" key="2">
    <source>
        <dbReference type="SAM" id="SignalP"/>
    </source>
</evidence>
<reference evidence="4" key="2">
    <citation type="submission" date="2016-11" db="EMBL/GenBank/DDBJ databases">
        <authorList>
            <person name="Varghese N."/>
            <person name="Submissions S."/>
        </authorList>
    </citation>
    <scope>NUCLEOTIDE SEQUENCE</scope>
    <source>
        <strain evidence="4">DSM 4029</strain>
    </source>
</reference>
<evidence type="ECO:0000313" key="3">
    <source>
        <dbReference type="EMBL" id="MZL70645.1"/>
    </source>
</evidence>
<evidence type="ECO:0000313" key="5">
    <source>
        <dbReference type="Proteomes" id="UP000184089"/>
    </source>
</evidence>
<feature type="region of interest" description="Disordered" evidence="1">
    <location>
        <begin position="1031"/>
        <end position="1130"/>
    </location>
</feature>
<feature type="compositionally biased region" description="Acidic residues" evidence="1">
    <location>
        <begin position="775"/>
        <end position="785"/>
    </location>
</feature>
<organism evidence="4 5">
    <name type="scientific">Bittarella massiliensis</name>
    <name type="common">ex Durand et al. 2017</name>
    <dbReference type="NCBI Taxonomy" id="1720313"/>
    <lineage>
        <taxon>Bacteria</taxon>
        <taxon>Bacillati</taxon>
        <taxon>Bacillota</taxon>
        <taxon>Clostridia</taxon>
        <taxon>Eubacteriales</taxon>
        <taxon>Oscillospiraceae</taxon>
        <taxon>Bittarella (ex Durand et al. 2017)</taxon>
    </lineage>
</organism>